<reference evidence="2" key="1">
    <citation type="submission" date="2023-01" db="EMBL/GenBank/DDBJ databases">
        <authorList>
            <person name="Van Ghelder C."/>
            <person name="Rancurel C."/>
        </authorList>
    </citation>
    <scope>NUCLEOTIDE SEQUENCE</scope>
    <source>
        <strain evidence="2">CNCM I-4278</strain>
    </source>
</reference>
<dbReference type="InterPro" id="IPR020864">
    <property type="entry name" value="MACPF"/>
</dbReference>
<evidence type="ECO:0000313" key="2">
    <source>
        <dbReference type="EMBL" id="CAI6334390.1"/>
    </source>
</evidence>
<dbReference type="Proteomes" id="UP001152607">
    <property type="component" value="Unassembled WGS sequence"/>
</dbReference>
<accession>A0A9W4UEA4</accession>
<name>A0A9W4UEA4_9PLEO</name>
<dbReference type="AlphaFoldDB" id="A0A9W4UEA4"/>
<dbReference type="OrthoDB" id="3866630at2759"/>
<evidence type="ECO:0000259" key="1">
    <source>
        <dbReference type="Pfam" id="PF01823"/>
    </source>
</evidence>
<comment type="caution">
    <text evidence="2">The sequence shown here is derived from an EMBL/GenBank/DDBJ whole genome shotgun (WGS) entry which is preliminary data.</text>
</comment>
<protein>
    <recommendedName>
        <fullName evidence="1">MACPF domain-containing protein</fullName>
    </recommendedName>
</protein>
<keyword evidence="3" id="KW-1185">Reference proteome</keyword>
<feature type="domain" description="MACPF" evidence="1">
    <location>
        <begin position="141"/>
        <end position="273"/>
    </location>
</feature>
<dbReference type="EMBL" id="CAOQHR010000005">
    <property type="protein sequence ID" value="CAI6334390.1"/>
    <property type="molecule type" value="Genomic_DNA"/>
</dbReference>
<sequence>MTGSSDSTESPENQTLLTGVERAKFPAFRLKKRTLLSDRITSTPIKDVEMFLRIPDYIVDDQSYVTVYETTNTFQASLAMSSFSETDVSVSASGSAFGFSAEGSASYKQSGGDSTNAATTKASKQIILAYNFPRVTDLLDKHSIGLTPECEKALEKVDNIESLTKFLDKYGEFYSRRVQLGGRLFTSEEVDETSGETSKALKRSMKAAASVSFSGSGAVASFGGSASVSHAADSSSNNSSMNANLLHTQTWQANGGDTLLCNDPRAWAASVAYHWNWRITMRDHVCHILDVIGEMPGWEDLPANVKKWTAKMTPPTPIKPQEFYLNLDGVENGRYLLTCDKKIKNLEDAAALFDADTTVNDKRIPIPHKYLDIGAALLGPIKKERNTEDLAFILKTKKGGPVSEPLYNTEYRIWNPKSQLYLSFDFHSRGDAFKNPYFPRHEWRFLCTKDTTPETIFVFRDSSKLDDDQNESPILDKASICIRAKESPKRIVSYWVCQCGSDKGEFVALEVNNGSIKPLAFIFTKKNG</sequence>
<gene>
    <name evidence="2" type="ORF">PDIGIT_LOCUS7447</name>
</gene>
<organism evidence="2 3">
    <name type="scientific">Periconia digitata</name>
    <dbReference type="NCBI Taxonomy" id="1303443"/>
    <lineage>
        <taxon>Eukaryota</taxon>
        <taxon>Fungi</taxon>
        <taxon>Dikarya</taxon>
        <taxon>Ascomycota</taxon>
        <taxon>Pezizomycotina</taxon>
        <taxon>Dothideomycetes</taxon>
        <taxon>Pleosporomycetidae</taxon>
        <taxon>Pleosporales</taxon>
        <taxon>Massarineae</taxon>
        <taxon>Periconiaceae</taxon>
        <taxon>Periconia</taxon>
    </lineage>
</organism>
<proteinExistence type="predicted"/>
<dbReference type="Pfam" id="PF01823">
    <property type="entry name" value="MACPF"/>
    <property type="match status" value="1"/>
</dbReference>
<evidence type="ECO:0000313" key="3">
    <source>
        <dbReference type="Proteomes" id="UP001152607"/>
    </source>
</evidence>